<feature type="domain" description="Baseplate J-like central" evidence="1">
    <location>
        <begin position="138"/>
        <end position="209"/>
    </location>
</feature>
<protein>
    <submittedName>
        <fullName evidence="2">Baseplate J/gp47 family protein</fullName>
    </submittedName>
</protein>
<dbReference type="PANTHER" id="PTHR35862:SF1">
    <property type="entry name" value="FELS-2 PROPHAGE PROTEIN"/>
    <property type="match status" value="1"/>
</dbReference>
<dbReference type="InterPro" id="IPR052726">
    <property type="entry name" value="Phage_Baseplate_Hub"/>
</dbReference>
<dbReference type="RefSeq" id="WP_346064179.1">
    <property type="nucleotide sequence ID" value="NZ_BAAADR010000045.1"/>
</dbReference>
<dbReference type="InterPro" id="IPR058531">
    <property type="entry name" value="Baseplate_J_M"/>
</dbReference>
<dbReference type="PANTHER" id="PTHR35862">
    <property type="entry name" value="FELS-2 PROPHAGE PROTEIN"/>
    <property type="match status" value="1"/>
</dbReference>
<evidence type="ECO:0000259" key="1">
    <source>
        <dbReference type="Pfam" id="PF26078"/>
    </source>
</evidence>
<proteinExistence type="predicted"/>
<evidence type="ECO:0000313" key="3">
    <source>
        <dbReference type="Proteomes" id="UP001596411"/>
    </source>
</evidence>
<reference evidence="3" key="1">
    <citation type="journal article" date="2019" name="Int. J. Syst. Evol. Microbiol.">
        <title>The Global Catalogue of Microorganisms (GCM) 10K type strain sequencing project: providing services to taxonomists for standard genome sequencing and annotation.</title>
        <authorList>
            <consortium name="The Broad Institute Genomics Platform"/>
            <consortium name="The Broad Institute Genome Sequencing Center for Infectious Disease"/>
            <person name="Wu L."/>
            <person name="Ma J."/>
        </authorList>
    </citation>
    <scope>NUCLEOTIDE SEQUENCE [LARGE SCALE GENOMIC DNA]</scope>
    <source>
        <strain evidence="3">CGMCC 1.13666</strain>
    </source>
</reference>
<evidence type="ECO:0000313" key="2">
    <source>
        <dbReference type="EMBL" id="MFC7090207.1"/>
    </source>
</evidence>
<dbReference type="InterPro" id="IPR014507">
    <property type="entry name" value="Baseplate_assembly_J_pred"/>
</dbReference>
<dbReference type="Pfam" id="PF26078">
    <property type="entry name" value="Baseplate_J_M"/>
    <property type="match status" value="1"/>
</dbReference>
<sequence length="305" mass="32992">MTGTIDLSQLPAPDVVEELDYEAILAERKERLLDLVGESRRAEVEATLALESEPLTKLLEENAYRELHWRQRVNEAARAVMIAHARNGDLDNLVANFNVKRLTVDPGDSTAVPPVPPTLEPDDDLRLRGPEAFEGLSVAGPTRAYEFYARSADGRVADARAISPEPCEALVTVLSRLGNGEAPQDLLDIVEAALTPEDVRPVGDRVTVQSAAITEFAIQAVLHLHAGHGPEQELILDAAQRRADDYAAALLKLGRSVYRDAIEAALHVEGVMHVELISPASHILLDLTQAAYCNGIDVTLGGIDG</sequence>
<accession>A0ABW2EZY9</accession>
<name>A0ABW2EZY9_9GAMM</name>
<keyword evidence="3" id="KW-1185">Reference proteome</keyword>
<comment type="caution">
    <text evidence="2">The sequence shown here is derived from an EMBL/GenBank/DDBJ whole genome shotgun (WGS) entry which is preliminary data.</text>
</comment>
<dbReference type="PIRSF" id="PIRSF020481">
    <property type="entry name" value="BAP"/>
    <property type="match status" value="1"/>
</dbReference>
<dbReference type="EMBL" id="JBHSZP010000023">
    <property type="protein sequence ID" value="MFC7090207.1"/>
    <property type="molecule type" value="Genomic_DNA"/>
</dbReference>
<gene>
    <name evidence="2" type="ORF">ACFQH5_11680</name>
</gene>
<dbReference type="Proteomes" id="UP001596411">
    <property type="component" value="Unassembled WGS sequence"/>
</dbReference>
<organism evidence="2 3">
    <name type="scientific">Halomonas salifodinae</name>
    <dbReference type="NCBI Taxonomy" id="438745"/>
    <lineage>
        <taxon>Bacteria</taxon>
        <taxon>Pseudomonadati</taxon>
        <taxon>Pseudomonadota</taxon>
        <taxon>Gammaproteobacteria</taxon>
        <taxon>Oceanospirillales</taxon>
        <taxon>Halomonadaceae</taxon>
        <taxon>Halomonas</taxon>
    </lineage>
</organism>